<dbReference type="Gene3D" id="1.10.10.60">
    <property type="entry name" value="Homeodomain-like"/>
    <property type="match status" value="2"/>
</dbReference>
<comment type="caution">
    <text evidence="4">The sequence shown here is derived from an EMBL/GenBank/DDBJ whole genome shotgun (WGS) entry which is preliminary data.</text>
</comment>
<accession>A0ABN7X705</accession>
<dbReference type="Pfam" id="PF03184">
    <property type="entry name" value="DDE_1"/>
    <property type="match status" value="1"/>
</dbReference>
<dbReference type="Proteomes" id="UP000789901">
    <property type="component" value="Unassembled WGS sequence"/>
</dbReference>
<organism evidence="4 5">
    <name type="scientific">Gigaspora margarita</name>
    <dbReference type="NCBI Taxonomy" id="4874"/>
    <lineage>
        <taxon>Eukaryota</taxon>
        <taxon>Fungi</taxon>
        <taxon>Fungi incertae sedis</taxon>
        <taxon>Mucoromycota</taxon>
        <taxon>Glomeromycotina</taxon>
        <taxon>Glomeromycetes</taxon>
        <taxon>Diversisporales</taxon>
        <taxon>Gigasporaceae</taxon>
        <taxon>Gigaspora</taxon>
    </lineage>
</organism>
<protein>
    <submittedName>
        <fullName evidence="4">31570_t:CDS:1</fullName>
    </submittedName>
</protein>
<dbReference type="SUPFAM" id="SSF46689">
    <property type="entry name" value="Homeodomain-like"/>
    <property type="match status" value="1"/>
</dbReference>
<evidence type="ECO:0000256" key="1">
    <source>
        <dbReference type="ARBA" id="ARBA00023125"/>
    </source>
</evidence>
<keyword evidence="5" id="KW-1185">Reference proteome</keyword>
<feature type="non-terminal residue" evidence="4">
    <location>
        <position position="1"/>
    </location>
</feature>
<reference evidence="4 5" key="1">
    <citation type="submission" date="2021-06" db="EMBL/GenBank/DDBJ databases">
        <authorList>
            <person name="Kallberg Y."/>
            <person name="Tangrot J."/>
            <person name="Rosling A."/>
        </authorList>
    </citation>
    <scope>NUCLEOTIDE SEQUENCE [LARGE SCALE GENOMIC DNA]</scope>
    <source>
        <strain evidence="4 5">120-4 pot B 10/14</strain>
    </source>
</reference>
<proteinExistence type="predicted"/>
<evidence type="ECO:0000259" key="2">
    <source>
        <dbReference type="Pfam" id="PF03184"/>
    </source>
</evidence>
<evidence type="ECO:0000313" key="4">
    <source>
        <dbReference type="EMBL" id="CAG8849630.1"/>
    </source>
</evidence>
<dbReference type="InterPro" id="IPR004875">
    <property type="entry name" value="DDE_SF_endonuclease_dom"/>
</dbReference>
<evidence type="ECO:0000259" key="3">
    <source>
        <dbReference type="Pfam" id="PF03221"/>
    </source>
</evidence>
<dbReference type="InterPro" id="IPR006600">
    <property type="entry name" value="HTH_CenpB_DNA-bd_dom"/>
</dbReference>
<gene>
    <name evidence="4" type="ORF">GMARGA_LOCUS39805</name>
</gene>
<name>A0ABN7X705_GIGMA</name>
<dbReference type="Pfam" id="PF03221">
    <property type="entry name" value="HTH_Tnp_Tc5"/>
    <property type="match status" value="1"/>
</dbReference>
<sequence length="202" mass="23657">EQKKEICLKKQSVLVPSNKDLANYYSVGKLTIHDILKNKKKWFLDESIKSKKEPKWPLLEETLWLWVQGALGTEMDLNDKILQKKAIQFVNTLNYKEFKGSSSWEIIINSNFKQEDIFNVDETGLFWRLEPSKSLATHTIKGHKKSKDRVTILLDGNSAETEKIILVFIGKSKNPRPFRKIKRADLNKINIQYEYNKTAWMQ</sequence>
<feature type="domain" description="HTH CENPB-type" evidence="3">
    <location>
        <begin position="56"/>
        <end position="104"/>
    </location>
</feature>
<evidence type="ECO:0000313" key="5">
    <source>
        <dbReference type="Proteomes" id="UP000789901"/>
    </source>
</evidence>
<dbReference type="PANTHER" id="PTHR19303">
    <property type="entry name" value="TRANSPOSON"/>
    <property type="match status" value="1"/>
</dbReference>
<dbReference type="EMBL" id="CAJVQB010097227">
    <property type="protein sequence ID" value="CAG8849630.1"/>
    <property type="molecule type" value="Genomic_DNA"/>
</dbReference>
<feature type="domain" description="DDE-1" evidence="2">
    <location>
        <begin position="147"/>
        <end position="201"/>
    </location>
</feature>
<dbReference type="InterPro" id="IPR009057">
    <property type="entry name" value="Homeodomain-like_sf"/>
</dbReference>
<dbReference type="PANTHER" id="PTHR19303:SF73">
    <property type="entry name" value="PROTEIN PDC2"/>
    <property type="match status" value="1"/>
</dbReference>
<feature type="non-terminal residue" evidence="4">
    <location>
        <position position="202"/>
    </location>
</feature>
<dbReference type="InterPro" id="IPR050863">
    <property type="entry name" value="CenT-Element_Derived"/>
</dbReference>
<keyword evidence="1" id="KW-0238">DNA-binding</keyword>